<sequence length="183" mass="20307">MHLIRKSFVFARHAESEMNAIGKIGGSTDSNLSDVGRQQAKDASSLLDRPWSQVCTSTLKRTIQTAELAAPGQSLKHFSELCERDWGVLEQTPIPDSLDYFQTPSQGETWDDFYERVIKGINLIISDYNCPLIIAHSGVYRAINHCLYGSPQGPRIGNISPILIAPILGTQEWDVSPLEGHEL</sequence>
<dbReference type="OrthoDB" id="9781415at2"/>
<accession>F2JZN0</accession>
<dbReference type="eggNOG" id="COG0406">
    <property type="taxonomic scope" value="Bacteria"/>
</dbReference>
<dbReference type="Pfam" id="PF00300">
    <property type="entry name" value="His_Phos_1"/>
    <property type="match status" value="1"/>
</dbReference>
<proteinExistence type="predicted"/>
<feature type="binding site" evidence="1">
    <location>
        <begin position="12"/>
        <end position="19"/>
    </location>
    <ligand>
        <name>substrate</name>
    </ligand>
</feature>
<protein>
    <submittedName>
        <fullName evidence="2">Phosphoglycerate mutase</fullName>
    </submittedName>
</protein>
<dbReference type="PANTHER" id="PTHR48100">
    <property type="entry name" value="BROAD-SPECIFICITY PHOSPHATASE YOR283W-RELATED"/>
    <property type="match status" value="1"/>
</dbReference>
<dbReference type="STRING" id="717774.Marme_1621"/>
<organism evidence="2 3">
    <name type="scientific">Marinomonas mediterranea (strain ATCC 700492 / JCM 21426 / NBRC 103028 / MMB-1)</name>
    <dbReference type="NCBI Taxonomy" id="717774"/>
    <lineage>
        <taxon>Bacteria</taxon>
        <taxon>Pseudomonadati</taxon>
        <taxon>Pseudomonadota</taxon>
        <taxon>Gammaproteobacteria</taxon>
        <taxon>Oceanospirillales</taxon>
        <taxon>Oceanospirillaceae</taxon>
        <taxon>Marinomonas</taxon>
    </lineage>
</organism>
<dbReference type="InterPro" id="IPR050275">
    <property type="entry name" value="PGM_Phosphatase"/>
</dbReference>
<evidence type="ECO:0000313" key="3">
    <source>
        <dbReference type="Proteomes" id="UP000001062"/>
    </source>
</evidence>
<feature type="binding site" evidence="1">
    <location>
        <position position="61"/>
    </location>
    <ligand>
        <name>substrate</name>
    </ligand>
</feature>
<dbReference type="PATRIC" id="fig|717774.3.peg.1684"/>
<dbReference type="CDD" id="cd07067">
    <property type="entry name" value="HP_PGM_like"/>
    <property type="match status" value="1"/>
</dbReference>
<dbReference type="InterPro" id="IPR029033">
    <property type="entry name" value="His_PPase_superfam"/>
</dbReference>
<dbReference type="GO" id="GO:0016791">
    <property type="term" value="F:phosphatase activity"/>
    <property type="evidence" value="ECO:0007669"/>
    <property type="project" value="TreeGrafter"/>
</dbReference>
<dbReference type="PANTHER" id="PTHR48100:SF44">
    <property type="entry name" value="PHOSPHATASE C1620.13-RELATED"/>
    <property type="match status" value="1"/>
</dbReference>
<evidence type="ECO:0000313" key="2">
    <source>
        <dbReference type="EMBL" id="ADZ90884.1"/>
    </source>
</evidence>
<dbReference type="SMART" id="SM00855">
    <property type="entry name" value="PGAM"/>
    <property type="match status" value="1"/>
</dbReference>
<dbReference type="KEGG" id="mme:Marme_1621"/>
<name>F2JZN0_MARM1</name>
<gene>
    <name evidence="2" type="ordered locus">Marme_1621</name>
</gene>
<dbReference type="SUPFAM" id="SSF53254">
    <property type="entry name" value="Phosphoglycerate mutase-like"/>
    <property type="match status" value="1"/>
</dbReference>
<evidence type="ECO:0000256" key="1">
    <source>
        <dbReference type="PIRSR" id="PIRSR613078-2"/>
    </source>
</evidence>
<reference evidence="2 3" key="1">
    <citation type="journal article" date="2012" name="Stand. Genomic Sci.">
        <title>Complete genome sequence of the melanogenic marine bacterium Marinomonas mediterranea type strain (MMB-1(T)).</title>
        <authorList>
            <person name="Lucas-Elio P."/>
            <person name="Goodwin L."/>
            <person name="Woyke T."/>
            <person name="Pitluck S."/>
            <person name="Nolan M."/>
            <person name="Kyrpides N.C."/>
            <person name="Detter J.C."/>
            <person name="Copeland A."/>
            <person name="Teshima H."/>
            <person name="Bruce D."/>
            <person name="Detter C."/>
            <person name="Tapia R."/>
            <person name="Han S."/>
            <person name="Land M.L."/>
            <person name="Ivanova N."/>
            <person name="Mikhailova N."/>
            <person name="Johnston A.W."/>
            <person name="Sanchez-Amat A."/>
        </authorList>
    </citation>
    <scope>NUCLEOTIDE SEQUENCE [LARGE SCALE GENOMIC DNA]</scope>
    <source>
        <strain evidence="3">ATCC 700492 / JCM 21426 / NBRC 103028 / MMB-1</strain>
    </source>
</reference>
<dbReference type="AlphaFoldDB" id="F2JZN0"/>
<dbReference type="GO" id="GO:0005829">
    <property type="term" value="C:cytosol"/>
    <property type="evidence" value="ECO:0007669"/>
    <property type="project" value="TreeGrafter"/>
</dbReference>
<dbReference type="RefSeq" id="WP_013660789.1">
    <property type="nucleotide sequence ID" value="NC_015276.1"/>
</dbReference>
<dbReference type="Gene3D" id="3.40.50.1240">
    <property type="entry name" value="Phosphoglycerate mutase-like"/>
    <property type="match status" value="1"/>
</dbReference>
<keyword evidence="3" id="KW-1185">Reference proteome</keyword>
<dbReference type="EMBL" id="CP002583">
    <property type="protein sequence ID" value="ADZ90884.1"/>
    <property type="molecule type" value="Genomic_DNA"/>
</dbReference>
<dbReference type="InterPro" id="IPR013078">
    <property type="entry name" value="His_Pase_superF_clade-1"/>
</dbReference>
<dbReference type="Proteomes" id="UP000001062">
    <property type="component" value="Chromosome"/>
</dbReference>
<dbReference type="HOGENOM" id="CLU_033323_9_4_6"/>